<dbReference type="Pfam" id="PF01381">
    <property type="entry name" value="HTH_3"/>
    <property type="match status" value="1"/>
</dbReference>
<keyword evidence="3" id="KW-1185">Reference proteome</keyword>
<dbReference type="SMART" id="SM00530">
    <property type="entry name" value="HTH_XRE"/>
    <property type="match status" value="1"/>
</dbReference>
<accession>A0ABP9XFH9</accession>
<dbReference type="SUPFAM" id="SSF47413">
    <property type="entry name" value="lambda repressor-like DNA-binding domains"/>
    <property type="match status" value="1"/>
</dbReference>
<protein>
    <recommendedName>
        <fullName evidence="1">HTH cro/C1-type domain-containing protein</fullName>
    </recommendedName>
</protein>
<dbReference type="InterPro" id="IPR010982">
    <property type="entry name" value="Lambda_DNA-bd_dom_sf"/>
</dbReference>
<dbReference type="PROSITE" id="PS50943">
    <property type="entry name" value="HTH_CROC1"/>
    <property type="match status" value="1"/>
</dbReference>
<sequence length="69" mass="8032">MDVTEEIRAIVKQVMRERHMTQTQLAEKLGVTPQALSRTLNERGKVPGLWRDIFEELGLEVTVKRIEQE</sequence>
<evidence type="ECO:0000259" key="1">
    <source>
        <dbReference type="PROSITE" id="PS50943"/>
    </source>
</evidence>
<evidence type="ECO:0000313" key="2">
    <source>
        <dbReference type="EMBL" id="GAA5534119.1"/>
    </source>
</evidence>
<dbReference type="InterPro" id="IPR001387">
    <property type="entry name" value="Cro/C1-type_HTH"/>
</dbReference>
<comment type="caution">
    <text evidence="2">The sequence shown here is derived from an EMBL/GenBank/DDBJ whole genome shotgun (WGS) entry which is preliminary data.</text>
</comment>
<dbReference type="Proteomes" id="UP001404956">
    <property type="component" value="Unassembled WGS sequence"/>
</dbReference>
<evidence type="ECO:0000313" key="3">
    <source>
        <dbReference type="Proteomes" id="UP001404956"/>
    </source>
</evidence>
<name>A0ABP9XFH9_9DEIO</name>
<dbReference type="Gene3D" id="1.10.260.40">
    <property type="entry name" value="lambda repressor-like DNA-binding domains"/>
    <property type="match status" value="1"/>
</dbReference>
<proteinExistence type="predicted"/>
<feature type="domain" description="HTH cro/C1-type" evidence="1">
    <location>
        <begin position="11"/>
        <end position="38"/>
    </location>
</feature>
<dbReference type="CDD" id="cd00093">
    <property type="entry name" value="HTH_XRE"/>
    <property type="match status" value="1"/>
</dbReference>
<gene>
    <name evidence="2" type="ORF">Dalu01_02527</name>
</gene>
<organism evidence="2 3">
    <name type="scientific">Deinococcus aluminii</name>
    <dbReference type="NCBI Taxonomy" id="1656885"/>
    <lineage>
        <taxon>Bacteria</taxon>
        <taxon>Thermotogati</taxon>
        <taxon>Deinococcota</taxon>
        <taxon>Deinococci</taxon>
        <taxon>Deinococcales</taxon>
        <taxon>Deinococcaceae</taxon>
        <taxon>Deinococcus</taxon>
    </lineage>
</organism>
<reference evidence="2 3" key="1">
    <citation type="submission" date="2024-02" db="EMBL/GenBank/DDBJ databases">
        <title>Deinococcus aluminii NBRC 112889.</title>
        <authorList>
            <person name="Ichikawa N."/>
            <person name="Katano-Makiyama Y."/>
            <person name="Hidaka K."/>
        </authorList>
    </citation>
    <scope>NUCLEOTIDE SEQUENCE [LARGE SCALE GENOMIC DNA]</scope>
    <source>
        <strain evidence="2 3">NBRC 112889</strain>
    </source>
</reference>
<dbReference type="EMBL" id="BAABRV010000006">
    <property type="protein sequence ID" value="GAA5534119.1"/>
    <property type="molecule type" value="Genomic_DNA"/>
</dbReference>